<gene>
    <name evidence="3" type="ORF">NCTC11224_03028</name>
</gene>
<keyword evidence="4" id="KW-1185">Reference proteome</keyword>
<accession>A0A2X2U5Z8</accession>
<dbReference type="SUPFAM" id="SSF53756">
    <property type="entry name" value="UDP-Glycosyltransferase/glycogen phosphorylase"/>
    <property type="match status" value="1"/>
</dbReference>
<dbReference type="Pfam" id="PF13692">
    <property type="entry name" value="Glyco_trans_1_4"/>
    <property type="match status" value="1"/>
</dbReference>
<evidence type="ECO:0000256" key="1">
    <source>
        <dbReference type="ARBA" id="ARBA00022679"/>
    </source>
</evidence>
<organism evidence="3 4">
    <name type="scientific">Enterocloster clostridioformis</name>
    <dbReference type="NCBI Taxonomy" id="1531"/>
    <lineage>
        <taxon>Bacteria</taxon>
        <taxon>Bacillati</taxon>
        <taxon>Bacillota</taxon>
        <taxon>Clostridia</taxon>
        <taxon>Lachnospirales</taxon>
        <taxon>Lachnospiraceae</taxon>
        <taxon>Enterocloster</taxon>
    </lineage>
</organism>
<evidence type="ECO:0000259" key="2">
    <source>
        <dbReference type="Pfam" id="PF13439"/>
    </source>
</evidence>
<dbReference type="PANTHER" id="PTHR46401:SF2">
    <property type="entry name" value="GLYCOSYLTRANSFERASE WBBK-RELATED"/>
    <property type="match status" value="1"/>
</dbReference>
<evidence type="ECO:0000313" key="3">
    <source>
        <dbReference type="EMBL" id="SQB11646.1"/>
    </source>
</evidence>
<dbReference type="EMBL" id="UAVW01000009">
    <property type="protein sequence ID" value="SQB11646.1"/>
    <property type="molecule type" value="Genomic_DNA"/>
</dbReference>
<dbReference type="Pfam" id="PF13439">
    <property type="entry name" value="Glyco_transf_4"/>
    <property type="match status" value="1"/>
</dbReference>
<feature type="domain" description="Glycosyltransferase subfamily 4-like N-terminal" evidence="2">
    <location>
        <begin position="16"/>
        <end position="190"/>
    </location>
</feature>
<dbReference type="InterPro" id="IPR028098">
    <property type="entry name" value="Glyco_trans_4-like_N"/>
</dbReference>
<dbReference type="GO" id="GO:0009103">
    <property type="term" value="P:lipopolysaccharide biosynthetic process"/>
    <property type="evidence" value="ECO:0007669"/>
    <property type="project" value="TreeGrafter"/>
</dbReference>
<dbReference type="Gene3D" id="3.40.50.2000">
    <property type="entry name" value="Glycogen Phosphorylase B"/>
    <property type="match status" value="2"/>
</dbReference>
<proteinExistence type="predicted"/>
<dbReference type="RefSeq" id="WP_160116341.1">
    <property type="nucleotide sequence ID" value="NZ_JAIWZC010000001.1"/>
</dbReference>
<dbReference type="Proteomes" id="UP000251853">
    <property type="component" value="Unassembled WGS sequence"/>
</dbReference>
<evidence type="ECO:0000313" key="4">
    <source>
        <dbReference type="Proteomes" id="UP000251853"/>
    </source>
</evidence>
<dbReference type="AlphaFoldDB" id="A0A2X2U5Z8"/>
<dbReference type="PANTHER" id="PTHR46401">
    <property type="entry name" value="GLYCOSYLTRANSFERASE WBBK-RELATED"/>
    <property type="match status" value="1"/>
</dbReference>
<name>A0A2X2U5Z8_9FIRM</name>
<keyword evidence="1 3" id="KW-0808">Transferase</keyword>
<dbReference type="GO" id="GO:0016757">
    <property type="term" value="F:glycosyltransferase activity"/>
    <property type="evidence" value="ECO:0007669"/>
    <property type="project" value="TreeGrafter"/>
</dbReference>
<sequence>MKLLQITPEPPSSTSGGGIGVKQTLLSLVDNNYSVDYIGPEIADESLAWLYDRTYYLIPSNNILLRIFDTLFMNTNRRYRSWLKLSIDFSAYDAVIMDFTKLHYVLKRIRNTPLFVRVHNVEYDYSQNNYRHNRNVFNLIDACFSKPREQLIVNQANHLIALTEKDKNRLCQLYHIPSEKITVIPVCIPPKKIYLPSFNNQNQAPHPLRMLITGSLWYGSNFEGILWFIENVYSRLSIPKELCVAGSHPTPEFLDFVKKIPSITIVNTPADMAPYFYNAELYIAPIFDGAGMKVKVAEAMSYALPVVGTSHAFEGYVIQHGNNSYIADTIDAFEKSILDYYHLDEKQRYDMRLSSLQLFQSHYSLKRSADLFGKLIDPMSV</sequence>
<protein>
    <submittedName>
        <fullName evidence="3">Group 1 glycosyl transferase</fullName>
    </submittedName>
</protein>
<dbReference type="CDD" id="cd03801">
    <property type="entry name" value="GT4_PimA-like"/>
    <property type="match status" value="1"/>
</dbReference>
<reference evidence="3 4" key="1">
    <citation type="submission" date="2018-06" db="EMBL/GenBank/DDBJ databases">
        <authorList>
            <consortium name="Pathogen Informatics"/>
            <person name="Doyle S."/>
        </authorList>
    </citation>
    <scope>NUCLEOTIDE SEQUENCE [LARGE SCALE GENOMIC DNA]</scope>
    <source>
        <strain evidence="3 4">NCTC11224</strain>
    </source>
</reference>